<protein>
    <submittedName>
        <fullName evidence="1">Uncharacterized protein</fullName>
    </submittedName>
</protein>
<name>A0A1I6Y512_9HYPH</name>
<sequence>MSEVIDSERNELVLHEEKPVVQDAEQSEDKDAYILPEDYIALSKSIDRVDNLLNAENEALVGKGDIDLEESAYLKGRAMLDLDMAGKAVGPENLPSEIVVRLQDLQEKLSVNMKLLSTQLNAVKEVSGLLSQVMKDHDSDGTYESMVGSW</sequence>
<dbReference type="RefSeq" id="WP_014285259.1">
    <property type="nucleotide sequence ID" value="NZ_FPBD01000001.1"/>
</dbReference>
<organism evidence="1 2">
    <name type="scientific">Pseudovibrio denitrificans</name>
    <dbReference type="NCBI Taxonomy" id="258256"/>
    <lineage>
        <taxon>Bacteria</taxon>
        <taxon>Pseudomonadati</taxon>
        <taxon>Pseudomonadota</taxon>
        <taxon>Alphaproteobacteria</taxon>
        <taxon>Hyphomicrobiales</taxon>
        <taxon>Stappiaceae</taxon>
        <taxon>Pseudovibrio</taxon>
    </lineage>
</organism>
<evidence type="ECO:0000313" key="2">
    <source>
        <dbReference type="Proteomes" id="UP000183371"/>
    </source>
</evidence>
<dbReference type="EMBL" id="FPBD01000001">
    <property type="protein sequence ID" value="SFT45331.1"/>
    <property type="molecule type" value="Genomic_DNA"/>
</dbReference>
<dbReference type="AlphaFoldDB" id="A0A1I6Y512"/>
<reference evidence="2" key="1">
    <citation type="submission" date="2016-10" db="EMBL/GenBank/DDBJ databases">
        <authorList>
            <person name="Varghese N."/>
            <person name="Submissions S."/>
        </authorList>
    </citation>
    <scope>NUCLEOTIDE SEQUENCE [LARGE SCALE GENOMIC DNA]</scope>
    <source>
        <strain evidence="2">DSM 17465</strain>
    </source>
</reference>
<gene>
    <name evidence="1" type="ORF">SAMN05444141_101634</name>
</gene>
<evidence type="ECO:0000313" key="1">
    <source>
        <dbReference type="EMBL" id="SFT45331.1"/>
    </source>
</evidence>
<proteinExistence type="predicted"/>
<keyword evidence="2" id="KW-1185">Reference proteome</keyword>
<dbReference type="Proteomes" id="UP000183371">
    <property type="component" value="Unassembled WGS sequence"/>
</dbReference>
<accession>A0A1I6Y512</accession>